<dbReference type="Proteomes" id="UP000824120">
    <property type="component" value="Chromosome 4"/>
</dbReference>
<dbReference type="PANTHER" id="PTHR33116">
    <property type="entry name" value="REVERSE TRANSCRIPTASE ZINC-BINDING DOMAIN-CONTAINING PROTEIN-RELATED-RELATED"/>
    <property type="match status" value="1"/>
</dbReference>
<protein>
    <submittedName>
        <fullName evidence="1">Uncharacterized protein</fullName>
    </submittedName>
</protein>
<dbReference type="OrthoDB" id="1305699at2759"/>
<dbReference type="AlphaFoldDB" id="A0A9J5ZGI8"/>
<reference evidence="1 2" key="1">
    <citation type="submission" date="2020-09" db="EMBL/GenBank/DDBJ databases">
        <title>De no assembly of potato wild relative species, Solanum commersonii.</title>
        <authorList>
            <person name="Cho K."/>
        </authorList>
    </citation>
    <scope>NUCLEOTIDE SEQUENCE [LARGE SCALE GENOMIC DNA]</scope>
    <source>
        <strain evidence="1">LZ3.2</strain>
        <tissue evidence="1">Leaf</tissue>
    </source>
</reference>
<dbReference type="PANTHER" id="PTHR33116:SF66">
    <property type="entry name" value="REVERSE TRANSCRIPTASE ZINC-BINDING DOMAIN-CONTAINING PROTEIN"/>
    <property type="match status" value="1"/>
</dbReference>
<evidence type="ECO:0000313" key="1">
    <source>
        <dbReference type="EMBL" id="KAG5612043.1"/>
    </source>
</evidence>
<name>A0A9J5ZGI8_SOLCO</name>
<keyword evidence="2" id="KW-1185">Reference proteome</keyword>
<proteinExistence type="predicted"/>
<dbReference type="EMBL" id="JACXVP010000004">
    <property type="protein sequence ID" value="KAG5612043.1"/>
    <property type="molecule type" value="Genomic_DNA"/>
</dbReference>
<gene>
    <name evidence="1" type="ORF">H5410_023324</name>
</gene>
<comment type="caution">
    <text evidence="1">The sequence shown here is derived from an EMBL/GenBank/DDBJ whole genome shotgun (WGS) entry which is preliminary data.</text>
</comment>
<accession>A0A9J5ZGI8</accession>
<organism evidence="1 2">
    <name type="scientific">Solanum commersonii</name>
    <name type="common">Commerson's wild potato</name>
    <name type="synonym">Commerson's nightshade</name>
    <dbReference type="NCBI Taxonomy" id="4109"/>
    <lineage>
        <taxon>Eukaryota</taxon>
        <taxon>Viridiplantae</taxon>
        <taxon>Streptophyta</taxon>
        <taxon>Embryophyta</taxon>
        <taxon>Tracheophyta</taxon>
        <taxon>Spermatophyta</taxon>
        <taxon>Magnoliopsida</taxon>
        <taxon>eudicotyledons</taxon>
        <taxon>Gunneridae</taxon>
        <taxon>Pentapetalae</taxon>
        <taxon>asterids</taxon>
        <taxon>lamiids</taxon>
        <taxon>Solanales</taxon>
        <taxon>Solanaceae</taxon>
        <taxon>Solanoideae</taxon>
        <taxon>Solaneae</taxon>
        <taxon>Solanum</taxon>
    </lineage>
</organism>
<sequence length="148" mass="17481">MLHKRPDYILRDISFAVGELPFKYTGVSLSSKKITIHQYMPLFLSYDDRVQLIKSILLEMQAYRRQIFLMPKKVIELATIICWTFIWTNNTETSRRIMVAWDTLSKPKSAGGLNMIDFQVWNKETINKLLWGCILQKLFEFNDHMIST</sequence>
<evidence type="ECO:0000313" key="2">
    <source>
        <dbReference type="Proteomes" id="UP000824120"/>
    </source>
</evidence>